<dbReference type="GO" id="GO:0003700">
    <property type="term" value="F:DNA-binding transcription factor activity"/>
    <property type="evidence" value="ECO:0007669"/>
    <property type="project" value="TreeGrafter"/>
</dbReference>
<gene>
    <name evidence="5" type="ORF">D7319_20165</name>
</gene>
<dbReference type="InterPro" id="IPR000843">
    <property type="entry name" value="HTH_LacI"/>
</dbReference>
<dbReference type="Pfam" id="PF13377">
    <property type="entry name" value="Peripla_BP_3"/>
    <property type="match status" value="1"/>
</dbReference>
<dbReference type="InterPro" id="IPR028082">
    <property type="entry name" value="Peripla_BP_I"/>
</dbReference>
<evidence type="ECO:0000256" key="3">
    <source>
        <dbReference type="ARBA" id="ARBA00023163"/>
    </source>
</evidence>
<dbReference type="Gene3D" id="1.10.260.40">
    <property type="entry name" value="lambda repressor-like DNA-binding domains"/>
    <property type="match status" value="1"/>
</dbReference>
<protein>
    <submittedName>
        <fullName evidence="5">LacI family DNA-binding transcriptional regulator</fullName>
    </submittedName>
</protein>
<dbReference type="PANTHER" id="PTHR30146">
    <property type="entry name" value="LACI-RELATED TRANSCRIPTIONAL REPRESSOR"/>
    <property type="match status" value="1"/>
</dbReference>
<dbReference type="SUPFAM" id="SSF47413">
    <property type="entry name" value="lambda repressor-like DNA-binding domains"/>
    <property type="match status" value="1"/>
</dbReference>
<evidence type="ECO:0000259" key="4">
    <source>
        <dbReference type="PROSITE" id="PS50932"/>
    </source>
</evidence>
<evidence type="ECO:0000256" key="2">
    <source>
        <dbReference type="ARBA" id="ARBA00023125"/>
    </source>
</evidence>
<dbReference type="EMBL" id="RBDX01000017">
    <property type="protein sequence ID" value="RKN07083.1"/>
    <property type="molecule type" value="Genomic_DNA"/>
</dbReference>
<dbReference type="Gene3D" id="3.40.50.2300">
    <property type="match status" value="2"/>
</dbReference>
<evidence type="ECO:0000313" key="5">
    <source>
        <dbReference type="EMBL" id="RKN07083.1"/>
    </source>
</evidence>
<keyword evidence="2 5" id="KW-0238">DNA-binding</keyword>
<evidence type="ECO:0000313" key="6">
    <source>
        <dbReference type="Proteomes" id="UP000275024"/>
    </source>
</evidence>
<evidence type="ECO:0000256" key="1">
    <source>
        <dbReference type="ARBA" id="ARBA00023015"/>
    </source>
</evidence>
<dbReference type="PANTHER" id="PTHR30146:SF153">
    <property type="entry name" value="LACTOSE OPERON REPRESSOR"/>
    <property type="match status" value="1"/>
</dbReference>
<reference evidence="5 6" key="1">
    <citation type="submission" date="2018-09" db="EMBL/GenBank/DDBJ databases">
        <title>Streptomyces sp. nov. DS1-2, an endophytic actinomycete isolated from roots of Dendrobium scabrilingue.</title>
        <authorList>
            <person name="Kuncharoen N."/>
            <person name="Kudo T."/>
            <person name="Ohkuma M."/>
            <person name="Yuki M."/>
            <person name="Tanasupawat S."/>
        </authorList>
    </citation>
    <scope>NUCLEOTIDE SEQUENCE [LARGE SCALE GENOMIC DNA]</scope>
    <source>
        <strain evidence="5 6">AZ1-7</strain>
    </source>
</reference>
<keyword evidence="3" id="KW-0804">Transcription</keyword>
<dbReference type="GO" id="GO:0000976">
    <property type="term" value="F:transcription cis-regulatory region binding"/>
    <property type="evidence" value="ECO:0007669"/>
    <property type="project" value="TreeGrafter"/>
</dbReference>
<proteinExistence type="predicted"/>
<dbReference type="InterPro" id="IPR046335">
    <property type="entry name" value="LacI/GalR-like_sensor"/>
</dbReference>
<dbReference type="SMART" id="SM00354">
    <property type="entry name" value="HTH_LACI"/>
    <property type="match status" value="1"/>
</dbReference>
<dbReference type="RefSeq" id="WP_120745062.1">
    <property type="nucleotide sequence ID" value="NZ_RBDX01000017.1"/>
</dbReference>
<comment type="caution">
    <text evidence="5">The sequence shown here is derived from an EMBL/GenBank/DDBJ whole genome shotgun (WGS) entry which is preliminary data.</text>
</comment>
<dbReference type="PROSITE" id="PS50932">
    <property type="entry name" value="HTH_LACI_2"/>
    <property type="match status" value="1"/>
</dbReference>
<dbReference type="InterPro" id="IPR010982">
    <property type="entry name" value="Lambda_DNA-bd_dom_sf"/>
</dbReference>
<dbReference type="SUPFAM" id="SSF53822">
    <property type="entry name" value="Periplasmic binding protein-like I"/>
    <property type="match status" value="1"/>
</dbReference>
<dbReference type="AlphaFoldDB" id="A0A3A9W3U4"/>
<name>A0A3A9W3U4_9ACTN</name>
<feature type="domain" description="HTH lacI-type" evidence="4">
    <location>
        <begin position="11"/>
        <end position="69"/>
    </location>
</feature>
<dbReference type="Proteomes" id="UP000275024">
    <property type="component" value="Unassembled WGS sequence"/>
</dbReference>
<accession>A0A3A9W3U4</accession>
<sequence length="342" mass="36254">MAHGSSGAREVTLTAVARRAGVSPATVSRVVNGRPGVARETRARVGELLRRHGFHPPGRVDPGRAALVQVVFHELDAWAMEILRGVVEVAAGTGLGTVVSALPEEASAVARERWLAGLRRRAPDGVILAMWALDPAFYEEVRGLGVPVVVVDLVGLPAVRGPAVGATNWAAGRTATEHLLRLGHRRIGFIAGPPGLLCSRARLGGYRTALESVGVPVDDGLTVVGDHTPTSGFDGCRRLMGLPEPPTAVFAANDPMAMGAREALRRCGLRVPDDVSVVGVDDLPATRLSVPPLTTVRQPLTGMGRVALRTLLRLCRGEHLEATRLELATELVVRSSTDRHRP</sequence>
<organism evidence="5 6">
    <name type="scientific">Streptomyces radicis</name>
    <dbReference type="NCBI Taxonomy" id="1750517"/>
    <lineage>
        <taxon>Bacteria</taxon>
        <taxon>Bacillati</taxon>
        <taxon>Actinomycetota</taxon>
        <taxon>Actinomycetes</taxon>
        <taxon>Kitasatosporales</taxon>
        <taxon>Streptomycetaceae</taxon>
        <taxon>Streptomyces</taxon>
    </lineage>
</organism>
<dbReference type="Pfam" id="PF00356">
    <property type="entry name" value="LacI"/>
    <property type="match status" value="1"/>
</dbReference>
<keyword evidence="1" id="KW-0805">Transcription regulation</keyword>
<dbReference type="CDD" id="cd01392">
    <property type="entry name" value="HTH_LacI"/>
    <property type="match status" value="1"/>
</dbReference>